<dbReference type="Proteomes" id="UP000245783">
    <property type="component" value="Unassembled WGS sequence"/>
</dbReference>
<dbReference type="EMBL" id="KZ819361">
    <property type="protein sequence ID" value="PWN44387.1"/>
    <property type="molecule type" value="Genomic_DNA"/>
</dbReference>
<evidence type="ECO:0000313" key="2">
    <source>
        <dbReference type="Proteomes" id="UP000245783"/>
    </source>
</evidence>
<proteinExistence type="predicted"/>
<dbReference type="InParanoid" id="A0A316W3B5"/>
<gene>
    <name evidence="1" type="ORF">IE81DRAFT_321278</name>
</gene>
<organism evidence="1 2">
    <name type="scientific">Ceraceosorus guamensis</name>
    <dbReference type="NCBI Taxonomy" id="1522189"/>
    <lineage>
        <taxon>Eukaryota</taxon>
        <taxon>Fungi</taxon>
        <taxon>Dikarya</taxon>
        <taxon>Basidiomycota</taxon>
        <taxon>Ustilaginomycotina</taxon>
        <taxon>Exobasidiomycetes</taxon>
        <taxon>Ceraceosorales</taxon>
        <taxon>Ceraceosoraceae</taxon>
        <taxon>Ceraceosorus</taxon>
    </lineage>
</organism>
<sequence>MQPVKSLSREAACEAVRVLCVGALLAESPSTAPLFHADSPPSSANARIAARQVRCQQAHGGCRRCCCLSGIQIQGGSSHYCL</sequence>
<protein>
    <submittedName>
        <fullName evidence="1">Uncharacterized protein</fullName>
    </submittedName>
</protein>
<dbReference type="AlphaFoldDB" id="A0A316W3B5"/>
<dbReference type="GeneID" id="37035161"/>
<keyword evidence="2" id="KW-1185">Reference proteome</keyword>
<evidence type="ECO:0000313" key="1">
    <source>
        <dbReference type="EMBL" id="PWN44387.1"/>
    </source>
</evidence>
<dbReference type="RefSeq" id="XP_025371547.1">
    <property type="nucleotide sequence ID" value="XM_025513291.1"/>
</dbReference>
<accession>A0A316W3B5</accession>
<reference evidence="1 2" key="1">
    <citation type="journal article" date="2018" name="Mol. Biol. Evol.">
        <title>Broad Genomic Sampling Reveals a Smut Pathogenic Ancestry of the Fungal Clade Ustilaginomycotina.</title>
        <authorList>
            <person name="Kijpornyongpan T."/>
            <person name="Mondo S.J."/>
            <person name="Barry K."/>
            <person name="Sandor L."/>
            <person name="Lee J."/>
            <person name="Lipzen A."/>
            <person name="Pangilinan J."/>
            <person name="LaButti K."/>
            <person name="Hainaut M."/>
            <person name="Henrissat B."/>
            <person name="Grigoriev I.V."/>
            <person name="Spatafora J.W."/>
            <person name="Aime M.C."/>
        </authorList>
    </citation>
    <scope>NUCLEOTIDE SEQUENCE [LARGE SCALE GENOMIC DNA]</scope>
    <source>
        <strain evidence="1 2">MCA 4658</strain>
    </source>
</reference>
<name>A0A316W3B5_9BASI</name>